<feature type="region of interest" description="Disordered" evidence="1">
    <location>
        <begin position="286"/>
        <end position="310"/>
    </location>
</feature>
<feature type="transmembrane region" description="Helical" evidence="2">
    <location>
        <begin position="138"/>
        <end position="155"/>
    </location>
</feature>
<evidence type="ECO:0000313" key="4">
    <source>
        <dbReference type="Proteomes" id="UP000054886"/>
    </source>
</evidence>
<dbReference type="PANTHER" id="PTHR28147">
    <property type="entry name" value="N-GLYCOSYLATION PROTEIN EOS1"/>
    <property type="match status" value="1"/>
</dbReference>
<organism evidence="3 4">
    <name type="scientific">Candida glabrata</name>
    <name type="common">Yeast</name>
    <name type="synonym">Torulopsis glabrata</name>
    <dbReference type="NCBI Taxonomy" id="5478"/>
    <lineage>
        <taxon>Eukaryota</taxon>
        <taxon>Fungi</taxon>
        <taxon>Dikarya</taxon>
        <taxon>Ascomycota</taxon>
        <taxon>Saccharomycotina</taxon>
        <taxon>Saccharomycetes</taxon>
        <taxon>Saccharomycetales</taxon>
        <taxon>Saccharomycetaceae</taxon>
        <taxon>Nakaseomyces</taxon>
    </lineage>
</organism>
<dbReference type="VEuPathDB" id="FungiDB:GWK60_J05247"/>
<keyword evidence="2" id="KW-0812">Transmembrane</keyword>
<dbReference type="GO" id="GO:0006487">
    <property type="term" value="P:protein N-linked glycosylation"/>
    <property type="evidence" value="ECO:0007669"/>
    <property type="project" value="EnsemblFungi"/>
</dbReference>
<keyword evidence="2" id="KW-1133">Transmembrane helix</keyword>
<dbReference type="VEuPathDB" id="FungiDB:B1J91_J05456g"/>
<feature type="transmembrane region" description="Helical" evidence="2">
    <location>
        <begin position="325"/>
        <end position="348"/>
    </location>
</feature>
<reference evidence="3 4" key="1">
    <citation type="submission" date="2015-10" db="EMBL/GenBank/DDBJ databases">
        <title>Draft genomes sequences of Candida glabrata isolates 1A, 1B, 2A, 2B, 3A and 3B.</title>
        <authorList>
            <person name="Haavelsrud O.E."/>
            <person name="Gaustad P."/>
        </authorList>
    </citation>
    <scope>NUCLEOTIDE SEQUENCE [LARGE SCALE GENOMIC DNA]</scope>
    <source>
        <strain evidence="3">910700640</strain>
    </source>
</reference>
<feature type="transmembrane region" description="Helical" evidence="2">
    <location>
        <begin position="167"/>
        <end position="187"/>
    </location>
</feature>
<comment type="caution">
    <text evidence="3">The sequence shown here is derived from an EMBL/GenBank/DDBJ whole genome shotgun (WGS) entry which is preliminary data.</text>
</comment>
<dbReference type="InterPro" id="IPR021100">
    <property type="entry name" value="N-glycosylation_EOS1"/>
</dbReference>
<dbReference type="Pfam" id="PF12326">
    <property type="entry name" value="EOS1"/>
    <property type="match status" value="1"/>
</dbReference>
<feature type="transmembrane region" description="Helical" evidence="2">
    <location>
        <begin position="199"/>
        <end position="217"/>
    </location>
</feature>
<name>A0A0W0CFG4_CANGB</name>
<dbReference type="EMBL" id="LLZZ01000043">
    <property type="protein sequence ID" value="KTB11199.1"/>
    <property type="molecule type" value="Genomic_DNA"/>
</dbReference>
<evidence type="ECO:0000256" key="1">
    <source>
        <dbReference type="SAM" id="MobiDB-lite"/>
    </source>
</evidence>
<dbReference type="VEuPathDB" id="FungiDB:GVI51_J05269"/>
<dbReference type="VEuPathDB" id="FungiDB:CAGL0J05456g"/>
<dbReference type="OMA" id="SLMIRWI"/>
<gene>
    <name evidence="3" type="ORF">AO440_002996</name>
</gene>
<dbReference type="GO" id="GO:0005789">
    <property type="term" value="C:endoplasmic reticulum membrane"/>
    <property type="evidence" value="ECO:0007669"/>
    <property type="project" value="EnsemblFungi"/>
</dbReference>
<evidence type="ECO:0000313" key="3">
    <source>
        <dbReference type="EMBL" id="KTB11199.1"/>
    </source>
</evidence>
<dbReference type="GO" id="GO:0034599">
    <property type="term" value="P:cellular response to oxidative stress"/>
    <property type="evidence" value="ECO:0007669"/>
    <property type="project" value="EnsemblFungi"/>
</dbReference>
<dbReference type="AlphaFoldDB" id="A0A0W0CFG4"/>
<feature type="compositionally biased region" description="Polar residues" evidence="1">
    <location>
        <begin position="286"/>
        <end position="304"/>
    </location>
</feature>
<dbReference type="PhylomeDB" id="A0A0W0CFG4"/>
<keyword evidence="2" id="KW-0472">Membrane</keyword>
<sequence>MATEAGTGQMTKESLRDAYRSIKKMSLNHLSAKQHLLMALCRDVSMLPPVYYTFMSLKKAWQISIQTTIKLYEPQSLRESLIAFWQTYMVANISDSVQFSNLRTMENVTQHNVNNTSAENWESVLFTALTKARASEHLFCALWCLVSLYLTYAILDSLMVRWIVKYSTLAAILRMFSMSMIIITFELMLLASLSPEKNYFLHTWITISCILTAVYIWQSYLTSDLNYVRNKKLDINDIDVDDEIEGINGQFSYSTTIEATPDNNSEYEVISNEDSPSQINQRRLNTIGSQQSRSSTPTSATSQRRSQKRNTVKSIDFTTKRYIDLYNITVFCVVPVGIASFITMVGLLRNLFIQRLDVEQLGRMLHESYNP</sequence>
<dbReference type="PANTHER" id="PTHR28147:SF1">
    <property type="entry name" value="N-GLYCOSYLATION PROTEIN EOS1"/>
    <property type="match status" value="1"/>
</dbReference>
<accession>A0A0W0CFG4</accession>
<dbReference type="Proteomes" id="UP000054886">
    <property type="component" value="Unassembled WGS sequence"/>
</dbReference>
<dbReference type="PRINTS" id="PR02070">
    <property type="entry name" value="NGLYCOSEOS1"/>
</dbReference>
<protein>
    <submittedName>
        <fullName evidence="3">N-glycosylation protein EOS1</fullName>
    </submittedName>
</protein>
<proteinExistence type="predicted"/>
<evidence type="ECO:0000256" key="2">
    <source>
        <dbReference type="SAM" id="Phobius"/>
    </source>
</evidence>